<name>A0A9D2Q1W2_9FIRM</name>
<dbReference type="SUPFAM" id="SSF144052">
    <property type="entry name" value="Thermophilic metalloprotease-like"/>
    <property type="match status" value="1"/>
</dbReference>
<reference evidence="10" key="2">
    <citation type="submission" date="2021-04" db="EMBL/GenBank/DDBJ databases">
        <authorList>
            <person name="Gilroy R."/>
        </authorList>
    </citation>
    <scope>NUCLEOTIDE SEQUENCE</scope>
    <source>
        <strain evidence="10">5933</strain>
    </source>
</reference>
<accession>A0A9D2Q1W2</accession>
<evidence type="ECO:0000256" key="4">
    <source>
        <dbReference type="ARBA" id="ARBA00008236"/>
    </source>
</evidence>
<dbReference type="PANTHER" id="PTHR34448:SF3">
    <property type="entry name" value="AMINOPEPTIDASE AMPS"/>
    <property type="match status" value="1"/>
</dbReference>
<dbReference type="Pfam" id="PF02073">
    <property type="entry name" value="Peptidase_M29"/>
    <property type="match status" value="1"/>
</dbReference>
<dbReference type="InterPro" id="IPR052170">
    <property type="entry name" value="M29_Exopeptidase"/>
</dbReference>
<evidence type="ECO:0000256" key="5">
    <source>
        <dbReference type="ARBA" id="ARBA00022438"/>
    </source>
</evidence>
<evidence type="ECO:0000256" key="6">
    <source>
        <dbReference type="ARBA" id="ARBA00022670"/>
    </source>
</evidence>
<evidence type="ECO:0000313" key="10">
    <source>
        <dbReference type="EMBL" id="HJC71317.1"/>
    </source>
</evidence>
<keyword evidence="8" id="KW-0378">Hydrolase</keyword>
<dbReference type="GO" id="GO:0006508">
    <property type="term" value="P:proteolysis"/>
    <property type="evidence" value="ECO:0007669"/>
    <property type="project" value="UniProtKB-KW"/>
</dbReference>
<evidence type="ECO:0000256" key="8">
    <source>
        <dbReference type="ARBA" id="ARBA00022801"/>
    </source>
</evidence>
<keyword evidence="7" id="KW-0479">Metal-binding</keyword>
<proteinExistence type="inferred from homology"/>
<sequence length="410" mass="45217">MTMQEKLSEYARLAVVTGLAVIPGQEVMISASVDVADFVRLVVEQAYAAGASDVVVEWLDSEITKLRYRHSYMEKISQCPEWTSLMRNTMAQRKAAFLSIRSDDPRVLADVDPKKPAAAQKASRNACGPFVEAHRNGTMPWCIVGAASPKWAKAVFPDLPEQEALDRLWDAIFQTARVNTGDAVAAWETHREEFQKRIAWLNEQGFDALHYQNSLGTDLTVGLLPGGIWCGGGTSTADGRWHFVNLPTEEVFTAPHRERTEGTVYSSMPLNFNGSLIDEFYLTFEKGRVVDFGAKQGEEVLRSILEMDEGAKYLGECALVPYDSPISNLGILFYNTLYDENASCHLAVGSGISEAVEGGTTKSREELLELGVNDSLTHVDFMFGTADLAITGIRPDGTRVPVFQNGNWAF</sequence>
<protein>
    <submittedName>
        <fullName evidence="10">Aminopeptidase</fullName>
    </submittedName>
</protein>
<evidence type="ECO:0000256" key="3">
    <source>
        <dbReference type="ARBA" id="ARBA00001947"/>
    </source>
</evidence>
<dbReference type="GO" id="GO:0008237">
    <property type="term" value="F:metallopeptidase activity"/>
    <property type="evidence" value="ECO:0007669"/>
    <property type="project" value="UniProtKB-KW"/>
</dbReference>
<comment type="cofactor">
    <cofactor evidence="3">
        <name>Zn(2+)</name>
        <dbReference type="ChEBI" id="CHEBI:29105"/>
    </cofactor>
</comment>
<dbReference type="Proteomes" id="UP000823918">
    <property type="component" value="Unassembled WGS sequence"/>
</dbReference>
<evidence type="ECO:0000256" key="7">
    <source>
        <dbReference type="ARBA" id="ARBA00022723"/>
    </source>
</evidence>
<dbReference type="GO" id="GO:0046872">
    <property type="term" value="F:metal ion binding"/>
    <property type="evidence" value="ECO:0007669"/>
    <property type="project" value="UniProtKB-KW"/>
</dbReference>
<keyword evidence="9" id="KW-0482">Metalloprotease</keyword>
<evidence type="ECO:0000256" key="2">
    <source>
        <dbReference type="ARBA" id="ARBA00001946"/>
    </source>
</evidence>
<dbReference type="PRINTS" id="PR00919">
    <property type="entry name" value="THERMOPTASE"/>
</dbReference>
<dbReference type="GO" id="GO:0004177">
    <property type="term" value="F:aminopeptidase activity"/>
    <property type="evidence" value="ECO:0007669"/>
    <property type="project" value="UniProtKB-KW"/>
</dbReference>
<evidence type="ECO:0000256" key="9">
    <source>
        <dbReference type="ARBA" id="ARBA00023049"/>
    </source>
</evidence>
<dbReference type="Gene3D" id="3.40.1830.10">
    <property type="entry name" value="Thermophilic metalloprotease (M29)"/>
    <property type="match status" value="1"/>
</dbReference>
<gene>
    <name evidence="10" type="ORF">H9698_00790</name>
</gene>
<dbReference type="InterPro" id="IPR000787">
    <property type="entry name" value="Peptidase_M29"/>
</dbReference>
<reference evidence="10" key="1">
    <citation type="journal article" date="2021" name="PeerJ">
        <title>Extensive microbial diversity within the chicken gut microbiome revealed by metagenomics and culture.</title>
        <authorList>
            <person name="Gilroy R."/>
            <person name="Ravi A."/>
            <person name="Getino M."/>
            <person name="Pursley I."/>
            <person name="Horton D.L."/>
            <person name="Alikhan N.F."/>
            <person name="Baker D."/>
            <person name="Gharbi K."/>
            <person name="Hall N."/>
            <person name="Watson M."/>
            <person name="Adriaenssens E.M."/>
            <person name="Foster-Nyarko E."/>
            <person name="Jarju S."/>
            <person name="Secka A."/>
            <person name="Antonio M."/>
            <person name="Oren A."/>
            <person name="Chaudhuri R.R."/>
            <person name="La Ragione R."/>
            <person name="Hildebrand F."/>
            <person name="Pallen M.J."/>
        </authorList>
    </citation>
    <scope>NUCLEOTIDE SEQUENCE</scope>
    <source>
        <strain evidence="10">5933</strain>
    </source>
</reference>
<comment type="cofactor">
    <cofactor evidence="1">
        <name>Co(2+)</name>
        <dbReference type="ChEBI" id="CHEBI:48828"/>
    </cofactor>
</comment>
<keyword evidence="5 10" id="KW-0031">Aminopeptidase</keyword>
<dbReference type="PANTHER" id="PTHR34448">
    <property type="entry name" value="AMINOPEPTIDASE"/>
    <property type="match status" value="1"/>
</dbReference>
<dbReference type="AlphaFoldDB" id="A0A9D2Q1W2"/>
<comment type="similarity">
    <text evidence="4">Belongs to the peptidase M29 family.</text>
</comment>
<dbReference type="EMBL" id="DWWA01000007">
    <property type="protein sequence ID" value="HJC71317.1"/>
    <property type="molecule type" value="Genomic_DNA"/>
</dbReference>
<evidence type="ECO:0000313" key="11">
    <source>
        <dbReference type="Proteomes" id="UP000823918"/>
    </source>
</evidence>
<evidence type="ECO:0000256" key="1">
    <source>
        <dbReference type="ARBA" id="ARBA00001941"/>
    </source>
</evidence>
<comment type="caution">
    <text evidence="10">The sequence shown here is derived from an EMBL/GenBank/DDBJ whole genome shotgun (WGS) entry which is preliminary data.</text>
</comment>
<dbReference type="InterPro" id="IPR035097">
    <property type="entry name" value="M29_N-terminal"/>
</dbReference>
<comment type="cofactor">
    <cofactor evidence="2">
        <name>Mg(2+)</name>
        <dbReference type="ChEBI" id="CHEBI:18420"/>
    </cofactor>
</comment>
<keyword evidence="6" id="KW-0645">Protease</keyword>
<organism evidence="10 11">
    <name type="scientific">Candidatus Ruthenibacterium merdavium</name>
    <dbReference type="NCBI Taxonomy" id="2838752"/>
    <lineage>
        <taxon>Bacteria</taxon>
        <taxon>Bacillati</taxon>
        <taxon>Bacillota</taxon>
        <taxon>Clostridia</taxon>
        <taxon>Eubacteriales</taxon>
        <taxon>Oscillospiraceae</taxon>
        <taxon>Ruthenibacterium</taxon>
    </lineage>
</organism>